<feature type="binding site" evidence="7">
    <location>
        <begin position="151"/>
        <end position="154"/>
    </location>
    <ligand>
        <name>ATP</name>
        <dbReference type="ChEBI" id="CHEBI:30616"/>
    </ligand>
</feature>
<keyword evidence="7" id="KW-0067">ATP-binding</keyword>
<protein>
    <recommendedName>
        <fullName evidence="10">FAM20 C-terminal domain-containing protein</fullName>
    </recommendedName>
</protein>
<evidence type="ECO:0000259" key="10">
    <source>
        <dbReference type="Pfam" id="PF06702"/>
    </source>
</evidence>
<comment type="subcellular location">
    <subcellularLocation>
        <location evidence="1">Golgi apparatus</location>
    </subcellularLocation>
</comment>
<accession>A0A7M7NPF7</accession>
<evidence type="ECO:0000256" key="3">
    <source>
        <dbReference type="ARBA" id="ARBA00023034"/>
    </source>
</evidence>
<feature type="domain" description="FAM20 C-terminal" evidence="10">
    <location>
        <begin position="115"/>
        <end position="330"/>
    </location>
</feature>
<dbReference type="Pfam" id="PF06702">
    <property type="entry name" value="Fam20C"/>
    <property type="match status" value="1"/>
</dbReference>
<dbReference type="RefSeq" id="XP_030839755.1">
    <property type="nucleotide sequence ID" value="XM_030983895.1"/>
</dbReference>
<dbReference type="OMA" id="SDYCTMV"/>
<feature type="region of interest" description="Disordered" evidence="9">
    <location>
        <begin position="335"/>
        <end position="363"/>
    </location>
</feature>
<evidence type="ECO:0000313" key="11">
    <source>
        <dbReference type="EnsemblMetazoa" id="XP_030839755"/>
    </source>
</evidence>
<feature type="binding site" evidence="7">
    <location>
        <position position="48"/>
    </location>
    <ligand>
        <name>ATP</name>
        <dbReference type="ChEBI" id="CHEBI:30616"/>
    </ligand>
</feature>
<keyword evidence="4" id="KW-1015">Disulfide bond</keyword>
<evidence type="ECO:0000256" key="9">
    <source>
        <dbReference type="SAM" id="MobiDB-lite"/>
    </source>
</evidence>
<dbReference type="InParanoid" id="A0A7M7NPF7"/>
<dbReference type="CTD" id="56975"/>
<dbReference type="PANTHER" id="PTHR12450:SF22">
    <property type="entry name" value="EXTRACELLULAR SERINE_THREONINE PROTEIN CG31145"/>
    <property type="match status" value="1"/>
</dbReference>
<feature type="binding site" evidence="7">
    <location>
        <position position="226"/>
    </location>
    <ligand>
        <name>ATP</name>
        <dbReference type="ChEBI" id="CHEBI:30616"/>
    </ligand>
</feature>
<dbReference type="EnsemblMetazoa" id="XM_030983895">
    <property type="protein sequence ID" value="XP_030839755"/>
    <property type="gene ID" value="LOC586575"/>
</dbReference>
<dbReference type="CDD" id="cd10314">
    <property type="entry name" value="FAM20_C"/>
    <property type="match status" value="1"/>
</dbReference>
<feature type="binding site" evidence="7">
    <location>
        <position position="69"/>
    </location>
    <ligand>
        <name>ATP</name>
        <dbReference type="ChEBI" id="CHEBI:30616"/>
    </ligand>
</feature>
<feature type="binding site" evidence="8">
    <location>
        <position position="69"/>
    </location>
    <ligand>
        <name>Mn(2+)</name>
        <dbReference type="ChEBI" id="CHEBI:29035"/>
    </ligand>
</feature>
<reference evidence="12" key="1">
    <citation type="submission" date="2015-02" db="EMBL/GenBank/DDBJ databases">
        <title>Genome sequencing for Strongylocentrotus purpuratus.</title>
        <authorList>
            <person name="Murali S."/>
            <person name="Liu Y."/>
            <person name="Vee V."/>
            <person name="English A."/>
            <person name="Wang M."/>
            <person name="Skinner E."/>
            <person name="Han Y."/>
            <person name="Muzny D.M."/>
            <person name="Worley K.C."/>
            <person name="Gibbs R.A."/>
        </authorList>
    </citation>
    <scope>NUCLEOTIDE SEQUENCE</scope>
</reference>
<evidence type="ECO:0000256" key="5">
    <source>
        <dbReference type="ARBA" id="ARBA00023180"/>
    </source>
</evidence>
<reference evidence="11" key="2">
    <citation type="submission" date="2021-01" db="UniProtKB">
        <authorList>
            <consortium name="EnsemblMetazoa"/>
        </authorList>
    </citation>
    <scope>IDENTIFICATION</scope>
</reference>
<name>A0A7M7NPF7_STRPU</name>
<feature type="binding site" evidence="8">
    <location>
        <position position="241"/>
    </location>
    <ligand>
        <name>Mn(2+)</name>
        <dbReference type="ChEBI" id="CHEBI:29035"/>
    </ligand>
</feature>
<dbReference type="OrthoDB" id="8583677at2759"/>
<feature type="compositionally biased region" description="Basic and acidic residues" evidence="9">
    <location>
        <begin position="335"/>
        <end position="348"/>
    </location>
</feature>
<evidence type="ECO:0000256" key="8">
    <source>
        <dbReference type="PIRSR" id="PIRSR624869-3"/>
    </source>
</evidence>
<dbReference type="GO" id="GO:0016773">
    <property type="term" value="F:phosphotransferase activity, alcohol group as acceptor"/>
    <property type="evidence" value="ECO:0000318"/>
    <property type="project" value="GO_Central"/>
</dbReference>
<dbReference type="PANTHER" id="PTHR12450">
    <property type="entry name" value="DENTIN MATRIX PROTEIN 4 PROTEIN FAM20"/>
    <property type="match status" value="1"/>
</dbReference>
<keyword evidence="3" id="KW-0333">Golgi apparatus</keyword>
<dbReference type="AlphaFoldDB" id="A0A7M7NPF7"/>
<keyword evidence="12" id="KW-1185">Reference proteome</keyword>
<dbReference type="Proteomes" id="UP000007110">
    <property type="component" value="Unassembled WGS sequence"/>
</dbReference>
<dbReference type="GO" id="GO:0005794">
    <property type="term" value="C:Golgi apparatus"/>
    <property type="evidence" value="ECO:0007669"/>
    <property type="project" value="UniProtKB-SubCell"/>
</dbReference>
<dbReference type="InterPro" id="IPR024869">
    <property type="entry name" value="FAM20"/>
</dbReference>
<dbReference type="FunCoup" id="A0A7M7NPF7">
    <property type="interactions" value="10"/>
</dbReference>
<organism evidence="11 12">
    <name type="scientific">Strongylocentrotus purpuratus</name>
    <name type="common">Purple sea urchin</name>
    <dbReference type="NCBI Taxonomy" id="7668"/>
    <lineage>
        <taxon>Eukaryota</taxon>
        <taxon>Metazoa</taxon>
        <taxon>Echinodermata</taxon>
        <taxon>Eleutherozoa</taxon>
        <taxon>Echinozoa</taxon>
        <taxon>Echinoidea</taxon>
        <taxon>Euechinoidea</taxon>
        <taxon>Echinacea</taxon>
        <taxon>Camarodonta</taxon>
        <taxon>Echinidea</taxon>
        <taxon>Strongylocentrotidae</taxon>
        <taxon>Strongylocentrotus</taxon>
    </lineage>
</organism>
<proteinExistence type="inferred from homology"/>
<feature type="binding site" evidence="7">
    <location>
        <position position="32"/>
    </location>
    <ligand>
        <name>ATP</name>
        <dbReference type="ChEBI" id="CHEBI:30616"/>
    </ligand>
</feature>
<evidence type="ECO:0000256" key="6">
    <source>
        <dbReference type="PIRSR" id="PIRSR624869-1"/>
    </source>
</evidence>
<evidence type="ECO:0000256" key="1">
    <source>
        <dbReference type="ARBA" id="ARBA00004555"/>
    </source>
</evidence>
<evidence type="ECO:0000313" key="12">
    <source>
        <dbReference type="Proteomes" id="UP000007110"/>
    </source>
</evidence>
<sequence length="363" mass="42784">MYSYNNSKIDDLLQYLRSEPMYEVDEKSGGTQVKMVLTFRDGGQSLMKPWRVQREYETLPDHFYFSDIERHNAEISAFHLDRILDFRRAPPVAGRWFNITKDLFELADPAFRKTFFRSPANNVCFVGHCSYYCETETAVCGKPDMIEGSVAAFLPSFKSAPRKTWRHPWRRSYSKHRTAVWEQDPTYCHRIVMNKHPYNSGRRLLDVMDMSIFDFLMGNMDRHHYETFEAFGNFTFPIHLDHGRAFGKHHHDELSILAPLIQCCRLRQSTHERVKLLASDRYRLSDVMRDSLATDRLAPVIIEEHLEALDRRLSIILEQLTRCVTRIGSEEEVFKPEPRIEDYKEKEAMQPYGSDLDDDDFDF</sequence>
<keyword evidence="7" id="KW-0547">Nucleotide-binding</keyword>
<keyword evidence="8" id="KW-0464">Manganese</keyword>
<dbReference type="GeneID" id="586575"/>
<evidence type="ECO:0000256" key="7">
    <source>
        <dbReference type="PIRSR" id="PIRSR624869-2"/>
    </source>
</evidence>
<dbReference type="GO" id="GO:0005524">
    <property type="term" value="F:ATP binding"/>
    <property type="evidence" value="ECO:0007669"/>
    <property type="project" value="UniProtKB-KW"/>
</dbReference>
<evidence type="ECO:0000256" key="2">
    <source>
        <dbReference type="ARBA" id="ARBA00006557"/>
    </source>
</evidence>
<comment type="similarity">
    <text evidence="2">Belongs to the FAM20 family.</text>
</comment>
<dbReference type="KEGG" id="spu:586575"/>
<keyword evidence="5" id="KW-0325">Glycoprotein</keyword>
<feature type="binding site" evidence="7">
    <location>
        <position position="241"/>
    </location>
    <ligand>
        <name>ATP</name>
        <dbReference type="ChEBI" id="CHEBI:30616"/>
    </ligand>
</feature>
<dbReference type="InterPro" id="IPR009581">
    <property type="entry name" value="FAM20_C"/>
</dbReference>
<dbReference type="GO" id="GO:0046872">
    <property type="term" value="F:metal ion binding"/>
    <property type="evidence" value="ECO:0007669"/>
    <property type="project" value="UniProtKB-KW"/>
</dbReference>
<comment type="cofactor">
    <cofactor evidence="8">
        <name>Mn(2+)</name>
        <dbReference type="ChEBI" id="CHEBI:29035"/>
    </cofactor>
</comment>
<evidence type="ECO:0000256" key="4">
    <source>
        <dbReference type="ARBA" id="ARBA00023157"/>
    </source>
</evidence>
<keyword evidence="8" id="KW-0479">Metal-binding</keyword>
<feature type="active site" evidence="6">
    <location>
        <position position="221"/>
    </location>
</feature>